<accession>A0A834Z3V4</accession>
<evidence type="ECO:0000256" key="2">
    <source>
        <dbReference type="ARBA" id="ARBA00022729"/>
    </source>
</evidence>
<dbReference type="OrthoDB" id="635050at2759"/>
<evidence type="ECO:0000259" key="5">
    <source>
        <dbReference type="Pfam" id="PF13947"/>
    </source>
</evidence>
<evidence type="ECO:0000256" key="3">
    <source>
        <dbReference type="ARBA" id="ARBA00023180"/>
    </source>
</evidence>
<feature type="domain" description="Wall-associated receptor kinase C-terminal" evidence="6">
    <location>
        <begin position="463"/>
        <end position="522"/>
    </location>
</feature>
<gene>
    <name evidence="7" type="ORF">HHK36_014951</name>
</gene>
<keyword evidence="4" id="KW-0812">Transmembrane</keyword>
<dbReference type="PANTHER" id="PTHR33138:SF78">
    <property type="entry name" value="WALL-ASSOCIATED RECEPTOR KINASE GALACTURONAN-BINDING DOMAIN-CONTAINING PROTEIN"/>
    <property type="match status" value="1"/>
</dbReference>
<evidence type="ECO:0000256" key="1">
    <source>
        <dbReference type="ARBA" id="ARBA00004167"/>
    </source>
</evidence>
<dbReference type="EMBL" id="JABCRI010000010">
    <property type="protein sequence ID" value="KAF8399085.1"/>
    <property type="molecule type" value="Genomic_DNA"/>
</dbReference>
<keyword evidence="4" id="KW-1133">Transmembrane helix</keyword>
<keyword evidence="2" id="KW-0732">Signal</keyword>
<feature type="domain" description="Wall-associated receptor kinase C-terminal" evidence="6">
    <location>
        <begin position="98"/>
        <end position="190"/>
    </location>
</feature>
<dbReference type="InterPro" id="IPR025287">
    <property type="entry name" value="WAK_GUB"/>
</dbReference>
<reference evidence="7 8" key="1">
    <citation type="submission" date="2020-04" db="EMBL/GenBank/DDBJ databases">
        <title>Plant Genome Project.</title>
        <authorList>
            <person name="Zhang R.-G."/>
        </authorList>
    </citation>
    <scope>NUCLEOTIDE SEQUENCE [LARGE SCALE GENOMIC DNA]</scope>
    <source>
        <strain evidence="7">YNK0</strain>
        <tissue evidence="7">Leaf</tissue>
    </source>
</reference>
<feature type="transmembrane region" description="Helical" evidence="4">
    <location>
        <begin position="275"/>
        <end position="293"/>
    </location>
</feature>
<protein>
    <submittedName>
        <fullName evidence="7">Uncharacterized protein</fullName>
    </submittedName>
</protein>
<keyword evidence="3" id="KW-0325">Glycoprotein</keyword>
<feature type="transmembrane region" description="Helical" evidence="4">
    <location>
        <begin position="247"/>
        <end position="263"/>
    </location>
</feature>
<evidence type="ECO:0000259" key="6">
    <source>
        <dbReference type="Pfam" id="PF14380"/>
    </source>
</evidence>
<feature type="domain" description="Wall-associated receptor kinase galacturonan-binding" evidence="5">
    <location>
        <begin position="301"/>
        <end position="360"/>
    </location>
</feature>
<evidence type="ECO:0000313" key="7">
    <source>
        <dbReference type="EMBL" id="KAF8399085.1"/>
    </source>
</evidence>
<dbReference type="GO" id="GO:0016020">
    <property type="term" value="C:membrane"/>
    <property type="evidence" value="ECO:0007669"/>
    <property type="project" value="UniProtKB-SubCell"/>
</dbReference>
<comment type="caution">
    <text evidence="7">The sequence shown here is derived from an EMBL/GenBank/DDBJ whole genome shotgun (WGS) entry which is preliminary data.</text>
</comment>
<organism evidence="7 8">
    <name type="scientific">Tetracentron sinense</name>
    <name type="common">Spur-leaf</name>
    <dbReference type="NCBI Taxonomy" id="13715"/>
    <lineage>
        <taxon>Eukaryota</taxon>
        <taxon>Viridiplantae</taxon>
        <taxon>Streptophyta</taxon>
        <taxon>Embryophyta</taxon>
        <taxon>Tracheophyta</taxon>
        <taxon>Spermatophyta</taxon>
        <taxon>Magnoliopsida</taxon>
        <taxon>Trochodendrales</taxon>
        <taxon>Trochodendraceae</taxon>
        <taxon>Tetracentron</taxon>
    </lineage>
</organism>
<dbReference type="Pfam" id="PF13947">
    <property type="entry name" value="GUB_WAK_bind"/>
    <property type="match status" value="1"/>
</dbReference>
<dbReference type="Proteomes" id="UP000655225">
    <property type="component" value="Unassembled WGS sequence"/>
</dbReference>
<dbReference type="PANTHER" id="PTHR33138">
    <property type="entry name" value="OS01G0690200 PROTEIN"/>
    <property type="match status" value="1"/>
</dbReference>
<dbReference type="AlphaFoldDB" id="A0A834Z3V4"/>
<comment type="subcellular location">
    <subcellularLocation>
        <location evidence="1">Membrane</location>
        <topology evidence="1">Single-pass membrane protein</topology>
    </subcellularLocation>
</comment>
<dbReference type="Pfam" id="PF14380">
    <property type="entry name" value="WAK_assoc"/>
    <property type="match status" value="2"/>
</dbReference>
<evidence type="ECO:0000313" key="8">
    <source>
        <dbReference type="Proteomes" id="UP000655225"/>
    </source>
</evidence>
<proteinExistence type="predicted"/>
<sequence length="626" mass="70634">MNKNLAVTTQALRSPAKIASQFLLCPTMITYIIRDIFYKNHSFLVANAGALDSTCPTPKNNFTLDRTPFNFSLTHANIFFFYNCSLAPNGETFYRVPCASNSSHKSVAVFVHEGDLNYWNFTSWKCQSSVSTPIDVDGVSGYEKIMEMNTYYLKEGFLLNWTAMNCSESEGSSGRCGFDNNEFMCFCKDQPHRRSCNDETIEDFSAPSYLFYILELVKTHKSPSLELVNGEKVEEETSPFYHKTRRWGFGLGVVLLFELLFSLMRDLGSSSMASYAFVVISFFLLSPFAFLSAEDYYYPPCSSFSCGRLTNISYPFSNSSDCGLSIIQCVDDSKPMIELGSEKYEVLEIFSNNKTIRIRDPEFIKHLRDKNCDDLYNFAKPFSPHLSFEVRSPNLTFSICKGDPDNNFSPEFFVHGAHGFLDCRDHDLYFYDSNFAHSLGVAPAPAPAAAPVPVFLKPDCLVVQFPVHELPSQWKLNWGPGDLLSLLEAGFDLQWRIPPECQPCERNGTFCLTNANGSFRCVDSKKECGDRDPFSYSLPPAPAPAPVPKFLGTDCPVVQFPKHDLPSHWEWNWRPDDLLHLLEPEFDLHWSIPPDSKCQPSERNGTICVGSSTGGFRCVDSKKVIS</sequence>
<keyword evidence="8" id="KW-1185">Reference proteome</keyword>
<evidence type="ECO:0000256" key="4">
    <source>
        <dbReference type="SAM" id="Phobius"/>
    </source>
</evidence>
<keyword evidence="4" id="KW-0472">Membrane</keyword>
<dbReference type="GO" id="GO:0030247">
    <property type="term" value="F:polysaccharide binding"/>
    <property type="evidence" value="ECO:0007669"/>
    <property type="project" value="InterPro"/>
</dbReference>
<dbReference type="InterPro" id="IPR032872">
    <property type="entry name" value="WAK_assoc_C"/>
</dbReference>
<name>A0A834Z3V4_TETSI</name>